<name>A0A917J9P4_9SPHI</name>
<evidence type="ECO:0000256" key="1">
    <source>
        <dbReference type="SAM" id="Phobius"/>
    </source>
</evidence>
<keyword evidence="1" id="KW-1133">Transmembrane helix</keyword>
<dbReference type="RefSeq" id="WP_188414602.1">
    <property type="nucleotide sequence ID" value="NZ_BMDO01000002.1"/>
</dbReference>
<dbReference type="AlphaFoldDB" id="A0A917J9P4"/>
<keyword evidence="3" id="KW-1185">Reference proteome</keyword>
<keyword evidence="1" id="KW-0812">Transmembrane</keyword>
<protein>
    <submittedName>
        <fullName evidence="2">Uncharacterized protein</fullName>
    </submittedName>
</protein>
<sequence>MNLKTTSIIIGLLLLIAGILLIVLKPEVLIAYPVALIAAGGYLFATGLASTLLTRMYYKDTSEAAAPRNKLIRMIEMFAYSIMGIIMAITIILLFTVLK</sequence>
<dbReference type="EMBL" id="BMDO01000002">
    <property type="protein sequence ID" value="GGI49889.1"/>
    <property type="molecule type" value="Genomic_DNA"/>
</dbReference>
<comment type="caution">
    <text evidence="2">The sequence shown here is derived from an EMBL/GenBank/DDBJ whole genome shotgun (WGS) entry which is preliminary data.</text>
</comment>
<evidence type="ECO:0000313" key="3">
    <source>
        <dbReference type="Proteomes" id="UP000662074"/>
    </source>
</evidence>
<accession>A0A917J9P4</accession>
<proteinExistence type="predicted"/>
<organism evidence="2 3">
    <name type="scientific">Mucilaginibacter galii</name>
    <dbReference type="NCBI Taxonomy" id="2005073"/>
    <lineage>
        <taxon>Bacteria</taxon>
        <taxon>Pseudomonadati</taxon>
        <taxon>Bacteroidota</taxon>
        <taxon>Sphingobacteriia</taxon>
        <taxon>Sphingobacteriales</taxon>
        <taxon>Sphingobacteriaceae</taxon>
        <taxon>Mucilaginibacter</taxon>
    </lineage>
</organism>
<feature type="transmembrane region" description="Helical" evidence="1">
    <location>
        <begin position="78"/>
        <end position="98"/>
    </location>
</feature>
<keyword evidence="1" id="KW-0472">Membrane</keyword>
<gene>
    <name evidence="2" type="ORF">GCM10011425_11010</name>
</gene>
<dbReference type="Proteomes" id="UP000662074">
    <property type="component" value="Unassembled WGS sequence"/>
</dbReference>
<reference evidence="2" key="2">
    <citation type="submission" date="2020-09" db="EMBL/GenBank/DDBJ databases">
        <authorList>
            <person name="Sun Q."/>
            <person name="Sedlacek I."/>
        </authorList>
    </citation>
    <scope>NUCLEOTIDE SEQUENCE</scope>
    <source>
        <strain evidence="2">CCM 8711</strain>
    </source>
</reference>
<feature type="transmembrane region" description="Helical" evidence="1">
    <location>
        <begin position="7"/>
        <end position="24"/>
    </location>
</feature>
<feature type="transmembrane region" description="Helical" evidence="1">
    <location>
        <begin position="30"/>
        <end position="58"/>
    </location>
</feature>
<evidence type="ECO:0000313" key="2">
    <source>
        <dbReference type="EMBL" id="GGI49889.1"/>
    </source>
</evidence>
<reference evidence="2" key="1">
    <citation type="journal article" date="2014" name="Int. J. Syst. Evol. Microbiol.">
        <title>Complete genome sequence of Corynebacterium casei LMG S-19264T (=DSM 44701T), isolated from a smear-ripened cheese.</title>
        <authorList>
            <consortium name="US DOE Joint Genome Institute (JGI-PGF)"/>
            <person name="Walter F."/>
            <person name="Albersmeier A."/>
            <person name="Kalinowski J."/>
            <person name="Ruckert C."/>
        </authorList>
    </citation>
    <scope>NUCLEOTIDE SEQUENCE</scope>
    <source>
        <strain evidence="2">CCM 8711</strain>
    </source>
</reference>